<evidence type="ECO:0000256" key="1">
    <source>
        <dbReference type="ARBA" id="ARBA00005466"/>
    </source>
</evidence>
<evidence type="ECO:0000259" key="6">
    <source>
        <dbReference type="PROSITE" id="PS51387"/>
    </source>
</evidence>
<dbReference type="InterPro" id="IPR050416">
    <property type="entry name" value="FAD-linked_Oxidoreductase"/>
</dbReference>
<feature type="chain" id="PRO_5042000846" evidence="5">
    <location>
        <begin position="25"/>
        <end position="597"/>
    </location>
</feature>
<dbReference type="GO" id="GO:0071949">
    <property type="term" value="F:FAD binding"/>
    <property type="evidence" value="ECO:0007669"/>
    <property type="project" value="InterPro"/>
</dbReference>
<dbReference type="InterPro" id="IPR036318">
    <property type="entry name" value="FAD-bd_PCMH-like_sf"/>
</dbReference>
<dbReference type="InterPro" id="IPR006094">
    <property type="entry name" value="Oxid_FAD_bind_N"/>
</dbReference>
<keyword evidence="3" id="KW-0274">FAD</keyword>
<gene>
    <name evidence="7" type="ORF">Dda_6599</name>
</gene>
<evidence type="ECO:0000256" key="5">
    <source>
        <dbReference type="SAM" id="SignalP"/>
    </source>
</evidence>
<evidence type="ECO:0000313" key="7">
    <source>
        <dbReference type="EMBL" id="KAJ6258555.1"/>
    </source>
</evidence>
<organism evidence="7 8">
    <name type="scientific">Drechslerella dactyloides</name>
    <name type="common">Nematode-trapping fungus</name>
    <name type="synonym">Arthrobotrys dactyloides</name>
    <dbReference type="NCBI Taxonomy" id="74499"/>
    <lineage>
        <taxon>Eukaryota</taxon>
        <taxon>Fungi</taxon>
        <taxon>Dikarya</taxon>
        <taxon>Ascomycota</taxon>
        <taxon>Pezizomycotina</taxon>
        <taxon>Orbiliomycetes</taxon>
        <taxon>Orbiliales</taxon>
        <taxon>Orbiliaceae</taxon>
        <taxon>Drechslerella</taxon>
    </lineage>
</organism>
<protein>
    <submittedName>
        <fullName evidence="7">Bifunctional solanapyrone synthase</fullName>
    </submittedName>
</protein>
<dbReference type="Gene3D" id="3.30.465.10">
    <property type="match status" value="1"/>
</dbReference>
<proteinExistence type="inferred from homology"/>
<sequence length="597" mass="64701">MVHLSSRLAIGLLWALSRTLSVVALDPPADPPAVDGDATFGFPSINITDILAKAERELGANGTVTENPLPVDVGIVGTHINMTGHDIQRAKLHRRHVSQSVLGMIACAALFFACPKKLAKTGTNEFFLWNNPAFWSSTTYMTPACVFRPSTVDELSLGMRIISCTNADFNVVSGGHSSIKGWANVQNGVLISTADLDEVTIQSSRNGPNYVQVGAGQRWGEVYKRLDEQKLMVLGGRMSSVGVSGLTLGGGISYLTNERGFAADQVMNFQVVLYNGCIVNANARENSDLFRALKGGSSNFGIVTRFDLYTFPCPGVYAGQLQFLPNAIPKLFPIIYNYHKADASDFAITHLISAFVYVGAMNLHLGAFTAFRNAPRAETGVALKEILTKCNDANELKNFTLANTVQVRPYGTVAIELGASDVTGLRQDMRDFSAYAQRDIYSALWNIWNDKVVSKFGTVNGFQGTIAFQPISQAAARAGTSTGGNSLGLENNSGTMVIINLTHQWNDPSKDAAIIQALDQCLSACISYVKSKGVYHPYYYLNYAGKDIDVIENYGSASVNRMKTVARKYDPYGLFQNSVPGGFKVPGAAESCARNYW</sequence>
<dbReference type="InterPro" id="IPR016169">
    <property type="entry name" value="FAD-bd_PCMH_sub2"/>
</dbReference>
<dbReference type="Proteomes" id="UP001221413">
    <property type="component" value="Unassembled WGS sequence"/>
</dbReference>
<keyword evidence="5" id="KW-0732">Signal</keyword>
<accession>A0AAD6IVV7</accession>
<evidence type="ECO:0000313" key="8">
    <source>
        <dbReference type="Proteomes" id="UP001221413"/>
    </source>
</evidence>
<evidence type="ECO:0000256" key="2">
    <source>
        <dbReference type="ARBA" id="ARBA00022630"/>
    </source>
</evidence>
<name>A0AAD6IVV7_DREDA</name>
<keyword evidence="8" id="KW-1185">Reference proteome</keyword>
<keyword evidence="2" id="KW-0285">Flavoprotein</keyword>
<feature type="signal peptide" evidence="5">
    <location>
        <begin position="1"/>
        <end position="24"/>
    </location>
</feature>
<dbReference type="Pfam" id="PF01565">
    <property type="entry name" value="FAD_binding_4"/>
    <property type="match status" value="1"/>
</dbReference>
<dbReference type="InterPro" id="IPR016166">
    <property type="entry name" value="FAD-bd_PCMH"/>
</dbReference>
<dbReference type="PROSITE" id="PS51387">
    <property type="entry name" value="FAD_PCMH"/>
    <property type="match status" value="1"/>
</dbReference>
<keyword evidence="4" id="KW-0560">Oxidoreductase</keyword>
<dbReference type="EMBL" id="JAQGDS010000008">
    <property type="protein sequence ID" value="KAJ6258555.1"/>
    <property type="molecule type" value="Genomic_DNA"/>
</dbReference>
<dbReference type="PANTHER" id="PTHR42973:SF54">
    <property type="entry name" value="FAD-BINDING PCMH-TYPE DOMAIN-CONTAINING PROTEIN"/>
    <property type="match status" value="1"/>
</dbReference>
<comment type="similarity">
    <text evidence="1">Belongs to the oxygen-dependent FAD-linked oxidoreductase family.</text>
</comment>
<reference evidence="7" key="1">
    <citation type="submission" date="2023-01" db="EMBL/GenBank/DDBJ databases">
        <title>The chitinases involved in constricting ring structure development in the nematode-trapping fungus Drechslerella dactyloides.</title>
        <authorList>
            <person name="Wang R."/>
            <person name="Zhang L."/>
            <person name="Tang P."/>
            <person name="Li S."/>
            <person name="Liang L."/>
        </authorList>
    </citation>
    <scope>NUCLEOTIDE SEQUENCE</scope>
    <source>
        <strain evidence="7">YMF1.00031</strain>
    </source>
</reference>
<feature type="domain" description="FAD-binding PCMH-type" evidence="6">
    <location>
        <begin position="139"/>
        <end position="313"/>
    </location>
</feature>
<dbReference type="PANTHER" id="PTHR42973">
    <property type="entry name" value="BINDING OXIDOREDUCTASE, PUTATIVE (AFU_ORTHOLOGUE AFUA_1G17690)-RELATED"/>
    <property type="match status" value="1"/>
</dbReference>
<dbReference type="GO" id="GO:0016491">
    <property type="term" value="F:oxidoreductase activity"/>
    <property type="evidence" value="ECO:0007669"/>
    <property type="project" value="UniProtKB-KW"/>
</dbReference>
<dbReference type="AlphaFoldDB" id="A0AAD6IVV7"/>
<evidence type="ECO:0000256" key="4">
    <source>
        <dbReference type="ARBA" id="ARBA00023002"/>
    </source>
</evidence>
<dbReference type="SUPFAM" id="SSF56176">
    <property type="entry name" value="FAD-binding/transporter-associated domain-like"/>
    <property type="match status" value="1"/>
</dbReference>
<evidence type="ECO:0000256" key="3">
    <source>
        <dbReference type="ARBA" id="ARBA00022827"/>
    </source>
</evidence>
<comment type="caution">
    <text evidence="7">The sequence shown here is derived from an EMBL/GenBank/DDBJ whole genome shotgun (WGS) entry which is preliminary data.</text>
</comment>